<gene>
    <name evidence="10" type="ORF">A9C11_16295</name>
</gene>
<evidence type="ECO:0000313" key="11">
    <source>
        <dbReference type="Proteomes" id="UP000077748"/>
    </source>
</evidence>
<dbReference type="GO" id="GO:0005886">
    <property type="term" value="C:plasma membrane"/>
    <property type="evidence" value="ECO:0007669"/>
    <property type="project" value="UniProtKB-SubCell"/>
</dbReference>
<dbReference type="SUPFAM" id="SSF90123">
    <property type="entry name" value="ABC transporter transmembrane region"/>
    <property type="match status" value="1"/>
</dbReference>
<dbReference type="PROSITE" id="PS50893">
    <property type="entry name" value="ABC_TRANSPORTER_2"/>
    <property type="match status" value="1"/>
</dbReference>
<feature type="domain" description="ABC transporter" evidence="8">
    <location>
        <begin position="328"/>
        <end position="561"/>
    </location>
</feature>
<dbReference type="Pfam" id="PF00005">
    <property type="entry name" value="ABC_tran"/>
    <property type="match status" value="1"/>
</dbReference>
<evidence type="ECO:0000256" key="1">
    <source>
        <dbReference type="ARBA" id="ARBA00004651"/>
    </source>
</evidence>
<keyword evidence="3" id="KW-0547">Nucleotide-binding</keyword>
<comment type="subcellular location">
    <subcellularLocation>
        <location evidence="1">Cell membrane</location>
        <topology evidence="1">Multi-pass membrane protein</topology>
    </subcellularLocation>
</comment>
<evidence type="ECO:0000256" key="4">
    <source>
        <dbReference type="ARBA" id="ARBA00022840"/>
    </source>
</evidence>
<dbReference type="Gene3D" id="1.20.1560.10">
    <property type="entry name" value="ABC transporter type 1, transmembrane domain"/>
    <property type="match status" value="1"/>
</dbReference>
<proteinExistence type="predicted"/>
<accession>A0A1A9KD79</accession>
<feature type="transmembrane region" description="Helical" evidence="7">
    <location>
        <begin position="235"/>
        <end position="259"/>
    </location>
</feature>
<sequence>MIVELLRCLQPAQARRLRLAVLAMTAAAGAQGLALGLLPLAFGELFGDAPAWHWPPAFAGLAMLCLWLRRHAQLLGYRAGAEAARGLNRRLGQHLARLPLEWFAERRAAELNRLVTYNVLQVMSVPAHLLQPLLNAVLTPLALLGVLALQMPRLALTGLAAALPLWLFYRWGVRWGGEAEEGGERAGTEAAARVLEFVRQQALLRVSGRTEAGFALLEQALEEQRRAQRRVHWRTFPAALGLAGALQALYTLLLLGGLHAVLGGQLAATEFLALGLLATCLVEPMGTLVNLGATLRQTRHGLRQLRQVLQVPPLPEPTRPRLPADPRLQAHGLGLVRQERRVLDGIELDLAPCSLNLLVGASGAGKSSLLRLLARCADPDAGRVLLGGVDLREVAAAERDRYLALLPQDCGVLPGSLLDNLRLGDPAASDATLLAMARACGLDSLAARLAEGWHGPLGEAGAGLSGGERQRLALARLLLKGAPVLLLDEPTAALDPASEARINRLLLGLAGRHTLLLATHRPSLAEHAAQILVLDQGRLVQRGTHRQLLAQPGRYRELFHEREAVNRWRLRGPIHPASARIAHHER</sequence>
<evidence type="ECO:0000259" key="9">
    <source>
        <dbReference type="PROSITE" id="PS50929"/>
    </source>
</evidence>
<dbReference type="InterPro" id="IPR003439">
    <property type="entry name" value="ABC_transporter-like_ATP-bd"/>
</dbReference>
<evidence type="ECO:0000256" key="7">
    <source>
        <dbReference type="SAM" id="Phobius"/>
    </source>
</evidence>
<name>A0A1A9KD79_9PSED</name>
<organism evidence="10 11">
    <name type="scientific">Pseudomonas citronellolis</name>
    <dbReference type="NCBI Taxonomy" id="53408"/>
    <lineage>
        <taxon>Bacteria</taxon>
        <taxon>Pseudomonadati</taxon>
        <taxon>Pseudomonadota</taxon>
        <taxon>Gammaproteobacteria</taxon>
        <taxon>Pseudomonadales</taxon>
        <taxon>Pseudomonadaceae</taxon>
        <taxon>Pseudomonas</taxon>
    </lineage>
</organism>
<dbReference type="SUPFAM" id="SSF52540">
    <property type="entry name" value="P-loop containing nucleoside triphosphate hydrolases"/>
    <property type="match status" value="1"/>
</dbReference>
<dbReference type="PROSITE" id="PS00211">
    <property type="entry name" value="ABC_TRANSPORTER_1"/>
    <property type="match status" value="1"/>
</dbReference>
<dbReference type="InterPro" id="IPR036640">
    <property type="entry name" value="ABC1_TM_sf"/>
</dbReference>
<dbReference type="InterPro" id="IPR011527">
    <property type="entry name" value="ABC1_TM_dom"/>
</dbReference>
<evidence type="ECO:0000259" key="8">
    <source>
        <dbReference type="PROSITE" id="PS50893"/>
    </source>
</evidence>
<keyword evidence="5 7" id="KW-1133">Transmembrane helix</keyword>
<feature type="domain" description="ABC transmembrane type-1" evidence="9">
    <location>
        <begin position="19"/>
        <end position="297"/>
    </location>
</feature>
<feature type="transmembrane region" description="Helical" evidence="7">
    <location>
        <begin position="271"/>
        <end position="293"/>
    </location>
</feature>
<dbReference type="InterPro" id="IPR017871">
    <property type="entry name" value="ABC_transporter-like_CS"/>
</dbReference>
<evidence type="ECO:0000256" key="2">
    <source>
        <dbReference type="ARBA" id="ARBA00022692"/>
    </source>
</evidence>
<dbReference type="PROSITE" id="PS50929">
    <property type="entry name" value="ABC_TM1F"/>
    <property type="match status" value="1"/>
</dbReference>
<dbReference type="AlphaFoldDB" id="A0A1A9KD79"/>
<dbReference type="EMBL" id="CP015878">
    <property type="protein sequence ID" value="ANI15439.1"/>
    <property type="molecule type" value="Genomic_DNA"/>
</dbReference>
<dbReference type="RefSeq" id="WP_058489584.1">
    <property type="nucleotide sequence ID" value="NZ_CP015878.1"/>
</dbReference>
<dbReference type="PANTHER" id="PTHR24221">
    <property type="entry name" value="ATP-BINDING CASSETTE SUB-FAMILY B"/>
    <property type="match status" value="1"/>
</dbReference>
<dbReference type="Pfam" id="PF00664">
    <property type="entry name" value="ABC_membrane"/>
    <property type="match status" value="1"/>
</dbReference>
<dbReference type="Proteomes" id="UP000077748">
    <property type="component" value="Chromosome"/>
</dbReference>
<keyword evidence="6 7" id="KW-0472">Membrane</keyword>
<reference evidence="10 11" key="1">
    <citation type="submission" date="2016-05" db="EMBL/GenBank/DDBJ databases">
        <title>Genome Sequence of Pseudomonas citronellolis Strain SJTE-3, an Estrogens and Persistent Organic Pollutants degradation strain.</title>
        <authorList>
            <person name="Liang R."/>
        </authorList>
    </citation>
    <scope>NUCLEOTIDE SEQUENCE [LARGE SCALE GENOMIC DNA]</scope>
    <source>
        <strain evidence="10 11">SJTE-3</strain>
    </source>
</reference>
<dbReference type="PANTHER" id="PTHR24221:SF654">
    <property type="entry name" value="ATP-BINDING CASSETTE SUB-FAMILY B MEMBER 6"/>
    <property type="match status" value="1"/>
</dbReference>
<dbReference type="Gene3D" id="3.40.50.300">
    <property type="entry name" value="P-loop containing nucleotide triphosphate hydrolases"/>
    <property type="match status" value="1"/>
</dbReference>
<feature type="transmembrane region" description="Helical" evidence="7">
    <location>
        <begin position="52"/>
        <end position="68"/>
    </location>
</feature>
<evidence type="ECO:0000256" key="3">
    <source>
        <dbReference type="ARBA" id="ARBA00022741"/>
    </source>
</evidence>
<protein>
    <submittedName>
        <fullName evidence="10">ABC transporter permease</fullName>
    </submittedName>
</protein>
<evidence type="ECO:0000313" key="10">
    <source>
        <dbReference type="EMBL" id="ANI15439.1"/>
    </source>
</evidence>
<dbReference type="InterPro" id="IPR039421">
    <property type="entry name" value="Type_1_exporter"/>
</dbReference>
<dbReference type="GO" id="GO:0140359">
    <property type="term" value="F:ABC-type transporter activity"/>
    <property type="evidence" value="ECO:0007669"/>
    <property type="project" value="InterPro"/>
</dbReference>
<dbReference type="GO" id="GO:0005524">
    <property type="term" value="F:ATP binding"/>
    <property type="evidence" value="ECO:0007669"/>
    <property type="project" value="UniProtKB-KW"/>
</dbReference>
<evidence type="ECO:0000256" key="5">
    <source>
        <dbReference type="ARBA" id="ARBA00022989"/>
    </source>
</evidence>
<evidence type="ECO:0000256" key="6">
    <source>
        <dbReference type="ARBA" id="ARBA00023136"/>
    </source>
</evidence>
<dbReference type="GO" id="GO:0034040">
    <property type="term" value="F:ATPase-coupled lipid transmembrane transporter activity"/>
    <property type="evidence" value="ECO:0007669"/>
    <property type="project" value="TreeGrafter"/>
</dbReference>
<keyword evidence="2 7" id="KW-0812">Transmembrane</keyword>
<dbReference type="SMART" id="SM00382">
    <property type="entry name" value="AAA"/>
    <property type="match status" value="1"/>
</dbReference>
<dbReference type="InterPro" id="IPR003593">
    <property type="entry name" value="AAA+_ATPase"/>
</dbReference>
<dbReference type="GO" id="GO:0016887">
    <property type="term" value="F:ATP hydrolysis activity"/>
    <property type="evidence" value="ECO:0007669"/>
    <property type="project" value="InterPro"/>
</dbReference>
<dbReference type="InterPro" id="IPR027417">
    <property type="entry name" value="P-loop_NTPase"/>
</dbReference>
<feature type="transmembrane region" description="Helical" evidence="7">
    <location>
        <begin position="20"/>
        <end position="40"/>
    </location>
</feature>
<keyword evidence="4" id="KW-0067">ATP-binding</keyword>